<comment type="caution">
    <text evidence="1">The sequence shown here is derived from an EMBL/GenBank/DDBJ whole genome shotgun (WGS) entry which is preliminary data.</text>
</comment>
<name>A0A5C5VYS9_9BACT</name>
<dbReference type="Proteomes" id="UP000318995">
    <property type="component" value="Unassembled WGS sequence"/>
</dbReference>
<gene>
    <name evidence="1" type="ORF">Pla111_26340</name>
</gene>
<evidence type="ECO:0000313" key="2">
    <source>
        <dbReference type="Proteomes" id="UP000318995"/>
    </source>
</evidence>
<protein>
    <submittedName>
        <fullName evidence="1">Uncharacterized protein</fullName>
    </submittedName>
</protein>
<dbReference type="EMBL" id="SJPH01000006">
    <property type="protein sequence ID" value="TWT42662.1"/>
    <property type="molecule type" value="Genomic_DNA"/>
</dbReference>
<dbReference type="RefSeq" id="WP_146574866.1">
    <property type="nucleotide sequence ID" value="NZ_SJPH01000006.1"/>
</dbReference>
<evidence type="ECO:0000313" key="1">
    <source>
        <dbReference type="EMBL" id="TWT42662.1"/>
    </source>
</evidence>
<dbReference type="AlphaFoldDB" id="A0A5C5VYS9"/>
<sequence>MQDKYDCRDEEEQLKAIKDCLCELLSDLIAAQALANDWDSDLSQLEPSGAIAKAVDRFIKQAFNAYQLVDKKHCAKVRKAFKANEIAMHGNQLAWSGIKKLCEHRLGNDCWQFIQAGREVDYWSIVLALRDDPISRTLLFSYVYRVLGEWWMSKHHLLHRSQCETQISVDQAIDCVEIARWSIQATQIEGQGHEAVYESTVVPEAVRPALLQFSRIARAFNDSDLADEMSFLGCEIGYLQWDGRDGDLLGRWSTQKGIKFIDDALDAMLIRGLTYLSEGIPAVDLGSAGQGWSRRLKVNLESNSVILDQESYSVTPDSANLLEAMLKAYPLPVTASKYSTKPERLRKGWPLQIQRIVETDRHGYRLVAPSGDCSRECRDTPTKDDVMLDSD</sequence>
<dbReference type="OrthoDB" id="9967785at2"/>
<proteinExistence type="predicted"/>
<reference evidence="1 2" key="1">
    <citation type="submission" date="2019-02" db="EMBL/GenBank/DDBJ databases">
        <title>Deep-cultivation of Planctomycetes and their phenomic and genomic characterization uncovers novel biology.</title>
        <authorList>
            <person name="Wiegand S."/>
            <person name="Jogler M."/>
            <person name="Boedeker C."/>
            <person name="Pinto D."/>
            <person name="Vollmers J."/>
            <person name="Rivas-Marin E."/>
            <person name="Kohn T."/>
            <person name="Peeters S.H."/>
            <person name="Heuer A."/>
            <person name="Rast P."/>
            <person name="Oberbeckmann S."/>
            <person name="Bunk B."/>
            <person name="Jeske O."/>
            <person name="Meyerdierks A."/>
            <person name="Storesund J.E."/>
            <person name="Kallscheuer N."/>
            <person name="Luecker S."/>
            <person name="Lage O.M."/>
            <person name="Pohl T."/>
            <person name="Merkel B.J."/>
            <person name="Hornburger P."/>
            <person name="Mueller R.-W."/>
            <person name="Bruemmer F."/>
            <person name="Labrenz M."/>
            <person name="Spormann A.M."/>
            <person name="Op Den Camp H."/>
            <person name="Overmann J."/>
            <person name="Amann R."/>
            <person name="Jetten M.S.M."/>
            <person name="Mascher T."/>
            <person name="Medema M.H."/>
            <person name="Devos D.P."/>
            <person name="Kaster A.-K."/>
            <person name="Ovreas L."/>
            <person name="Rohde M."/>
            <person name="Galperin M.Y."/>
            <person name="Jogler C."/>
        </authorList>
    </citation>
    <scope>NUCLEOTIDE SEQUENCE [LARGE SCALE GENOMIC DNA]</scope>
    <source>
        <strain evidence="1 2">Pla111</strain>
    </source>
</reference>
<organism evidence="1 2">
    <name type="scientific">Botrimarina hoheduenensis</name>
    <dbReference type="NCBI Taxonomy" id="2528000"/>
    <lineage>
        <taxon>Bacteria</taxon>
        <taxon>Pseudomonadati</taxon>
        <taxon>Planctomycetota</taxon>
        <taxon>Planctomycetia</taxon>
        <taxon>Pirellulales</taxon>
        <taxon>Lacipirellulaceae</taxon>
        <taxon>Botrimarina</taxon>
    </lineage>
</organism>
<keyword evidence="2" id="KW-1185">Reference proteome</keyword>
<accession>A0A5C5VYS9</accession>